<evidence type="ECO:0008006" key="3">
    <source>
        <dbReference type="Google" id="ProtNLM"/>
    </source>
</evidence>
<gene>
    <name evidence="2" type="ORF">SDC9_100645</name>
</gene>
<proteinExistence type="predicted"/>
<sequence>MLAYEKDKGANTMSRNCPSCGAELPEEKEYCEKCGWTKNAPVAAPAAAARPPRKEPSADENVRQILSRYGARRVVVFVAVTAFLLTVIWLSYLRSMPMTSLEHFFVVLLYPALTFLLLAYPSYYVIKVKKNLMSIGYTREYVDRVLHENPFWLSTYRPKDPESRKKLKGSGTVLTAIGWIVIVCGLLAIVQPLVLLFLSGDPYANLTLAEAGALILTAGLLLLTAGKICKTLAERQ</sequence>
<evidence type="ECO:0000313" key="2">
    <source>
        <dbReference type="EMBL" id="MPM53875.1"/>
    </source>
</evidence>
<name>A0A645AKX9_9ZZZZ</name>
<keyword evidence="1" id="KW-0472">Membrane</keyword>
<comment type="caution">
    <text evidence="2">The sequence shown here is derived from an EMBL/GenBank/DDBJ whole genome shotgun (WGS) entry which is preliminary data.</text>
</comment>
<feature type="transmembrane region" description="Helical" evidence="1">
    <location>
        <begin position="173"/>
        <end position="197"/>
    </location>
</feature>
<organism evidence="2">
    <name type="scientific">bioreactor metagenome</name>
    <dbReference type="NCBI Taxonomy" id="1076179"/>
    <lineage>
        <taxon>unclassified sequences</taxon>
        <taxon>metagenomes</taxon>
        <taxon>ecological metagenomes</taxon>
    </lineage>
</organism>
<protein>
    <recommendedName>
        <fullName evidence="3">Zinc-ribbon domain-containing protein</fullName>
    </recommendedName>
</protein>
<keyword evidence="1" id="KW-0812">Transmembrane</keyword>
<evidence type="ECO:0000256" key="1">
    <source>
        <dbReference type="SAM" id="Phobius"/>
    </source>
</evidence>
<dbReference type="AlphaFoldDB" id="A0A645AKX9"/>
<keyword evidence="1" id="KW-1133">Transmembrane helix</keyword>
<feature type="transmembrane region" description="Helical" evidence="1">
    <location>
        <begin position="104"/>
        <end position="126"/>
    </location>
</feature>
<accession>A0A645AKX9</accession>
<feature type="transmembrane region" description="Helical" evidence="1">
    <location>
        <begin position="203"/>
        <end position="225"/>
    </location>
</feature>
<feature type="transmembrane region" description="Helical" evidence="1">
    <location>
        <begin position="74"/>
        <end position="92"/>
    </location>
</feature>
<dbReference type="EMBL" id="VSSQ01014541">
    <property type="protein sequence ID" value="MPM53875.1"/>
    <property type="molecule type" value="Genomic_DNA"/>
</dbReference>
<reference evidence="2" key="1">
    <citation type="submission" date="2019-08" db="EMBL/GenBank/DDBJ databases">
        <authorList>
            <person name="Kucharzyk K."/>
            <person name="Murdoch R.W."/>
            <person name="Higgins S."/>
            <person name="Loffler F."/>
        </authorList>
    </citation>
    <scope>NUCLEOTIDE SEQUENCE</scope>
</reference>